<keyword evidence="3" id="KW-0645">Protease</keyword>
<proteinExistence type="inferred from homology"/>
<dbReference type="PANTHER" id="PTHR11733:SF241">
    <property type="entry name" value="GH26575P-RELATED"/>
    <property type="match status" value="1"/>
</dbReference>
<evidence type="ECO:0000256" key="7">
    <source>
        <dbReference type="ARBA" id="ARBA00023049"/>
    </source>
</evidence>
<gene>
    <name evidence="10" type="ORF">HPB52_019841</name>
</gene>
<evidence type="ECO:0000256" key="5">
    <source>
        <dbReference type="ARBA" id="ARBA00022801"/>
    </source>
</evidence>
<dbReference type="InterPro" id="IPR008753">
    <property type="entry name" value="Peptidase_M13_N"/>
</dbReference>
<evidence type="ECO:0000256" key="2">
    <source>
        <dbReference type="ARBA" id="ARBA00007357"/>
    </source>
</evidence>
<evidence type="ECO:0000313" key="11">
    <source>
        <dbReference type="Proteomes" id="UP000821837"/>
    </source>
</evidence>
<evidence type="ECO:0000256" key="1">
    <source>
        <dbReference type="ARBA" id="ARBA00001947"/>
    </source>
</evidence>
<dbReference type="OMA" id="MRTLEMD"/>
<comment type="similarity">
    <text evidence="2">Belongs to the peptidase M13 family.</text>
</comment>
<accession>A0A9D4PYI2</accession>
<dbReference type="EMBL" id="JABSTV010001250">
    <property type="protein sequence ID" value="KAH7957527.1"/>
    <property type="molecule type" value="Genomic_DNA"/>
</dbReference>
<dbReference type="Gene3D" id="1.10.1380.10">
    <property type="entry name" value="Neutral endopeptidase , domain2"/>
    <property type="match status" value="1"/>
</dbReference>
<keyword evidence="6" id="KW-0862">Zinc</keyword>
<feature type="domain" description="Peptidase M13 C-terminal" evidence="8">
    <location>
        <begin position="596"/>
        <end position="763"/>
    </location>
</feature>
<reference evidence="10" key="1">
    <citation type="journal article" date="2020" name="Cell">
        <title>Large-Scale Comparative Analyses of Tick Genomes Elucidate Their Genetic Diversity and Vector Capacities.</title>
        <authorList>
            <consortium name="Tick Genome and Microbiome Consortium (TIGMIC)"/>
            <person name="Jia N."/>
            <person name="Wang J."/>
            <person name="Shi W."/>
            <person name="Du L."/>
            <person name="Sun Y."/>
            <person name="Zhan W."/>
            <person name="Jiang J.F."/>
            <person name="Wang Q."/>
            <person name="Zhang B."/>
            <person name="Ji P."/>
            <person name="Bell-Sakyi L."/>
            <person name="Cui X.M."/>
            <person name="Yuan T.T."/>
            <person name="Jiang B.G."/>
            <person name="Yang W.F."/>
            <person name="Lam T.T."/>
            <person name="Chang Q.C."/>
            <person name="Ding S.J."/>
            <person name="Wang X.J."/>
            <person name="Zhu J.G."/>
            <person name="Ruan X.D."/>
            <person name="Zhao L."/>
            <person name="Wei J.T."/>
            <person name="Ye R.Z."/>
            <person name="Que T.C."/>
            <person name="Du C.H."/>
            <person name="Zhou Y.H."/>
            <person name="Cheng J.X."/>
            <person name="Dai P.F."/>
            <person name="Guo W.B."/>
            <person name="Han X.H."/>
            <person name="Huang E.J."/>
            <person name="Li L.F."/>
            <person name="Wei W."/>
            <person name="Gao Y.C."/>
            <person name="Liu J.Z."/>
            <person name="Shao H.Z."/>
            <person name="Wang X."/>
            <person name="Wang C.C."/>
            <person name="Yang T.C."/>
            <person name="Huo Q.B."/>
            <person name="Li W."/>
            <person name="Chen H.Y."/>
            <person name="Chen S.E."/>
            <person name="Zhou L.G."/>
            <person name="Ni X.B."/>
            <person name="Tian J.H."/>
            <person name="Sheng Y."/>
            <person name="Liu T."/>
            <person name="Pan Y.S."/>
            <person name="Xia L.Y."/>
            <person name="Li J."/>
            <person name="Zhao F."/>
            <person name="Cao W.C."/>
        </authorList>
    </citation>
    <scope>NUCLEOTIDE SEQUENCE</scope>
    <source>
        <strain evidence="10">Rsan-2018</strain>
    </source>
</reference>
<keyword evidence="5" id="KW-0378">Hydrolase</keyword>
<evidence type="ECO:0000259" key="8">
    <source>
        <dbReference type="Pfam" id="PF01431"/>
    </source>
</evidence>
<dbReference type="InterPro" id="IPR024079">
    <property type="entry name" value="MetalloPept_cat_dom_sf"/>
</dbReference>
<evidence type="ECO:0000313" key="10">
    <source>
        <dbReference type="EMBL" id="KAH7957527.1"/>
    </source>
</evidence>
<dbReference type="GO" id="GO:0004222">
    <property type="term" value="F:metalloendopeptidase activity"/>
    <property type="evidence" value="ECO:0007669"/>
    <property type="project" value="InterPro"/>
</dbReference>
<dbReference type="AlphaFoldDB" id="A0A9D4PYI2"/>
<dbReference type="InterPro" id="IPR018497">
    <property type="entry name" value="Peptidase_M13_C"/>
</dbReference>
<dbReference type="PROSITE" id="PS51885">
    <property type="entry name" value="NEPRILYSIN"/>
    <property type="match status" value="1"/>
</dbReference>
<comment type="caution">
    <text evidence="10">The sequence shown here is derived from an EMBL/GenBank/DDBJ whole genome shotgun (WGS) entry which is preliminary data.</text>
</comment>
<name>A0A9D4PYI2_RHISA</name>
<keyword evidence="7" id="KW-0482">Metalloprotease</keyword>
<dbReference type="OrthoDB" id="8023072at2759"/>
<dbReference type="SUPFAM" id="SSF55486">
    <property type="entry name" value="Metalloproteases ('zincins'), catalytic domain"/>
    <property type="match status" value="1"/>
</dbReference>
<dbReference type="GO" id="GO:0016485">
    <property type="term" value="P:protein processing"/>
    <property type="evidence" value="ECO:0007669"/>
    <property type="project" value="TreeGrafter"/>
</dbReference>
<dbReference type="PANTHER" id="PTHR11733">
    <property type="entry name" value="ZINC METALLOPROTEASE FAMILY M13 NEPRILYSIN-RELATED"/>
    <property type="match status" value="1"/>
</dbReference>
<evidence type="ECO:0000259" key="9">
    <source>
        <dbReference type="Pfam" id="PF05649"/>
    </source>
</evidence>
<dbReference type="Pfam" id="PF05649">
    <property type="entry name" value="Peptidase_M13_N"/>
    <property type="match status" value="1"/>
</dbReference>
<protein>
    <submittedName>
        <fullName evidence="10">Uncharacterized protein</fullName>
    </submittedName>
</protein>
<feature type="domain" description="Peptidase M13 N-terminal" evidence="9">
    <location>
        <begin position="82"/>
        <end position="473"/>
    </location>
</feature>
<dbReference type="Gene3D" id="3.40.390.10">
    <property type="entry name" value="Collagenase (Catalytic Domain)"/>
    <property type="match status" value="1"/>
</dbReference>
<dbReference type="Pfam" id="PF01431">
    <property type="entry name" value="Peptidase_M13"/>
    <property type="match status" value="1"/>
</dbReference>
<dbReference type="InterPro" id="IPR000718">
    <property type="entry name" value="Peptidase_M13"/>
</dbReference>
<evidence type="ECO:0000256" key="4">
    <source>
        <dbReference type="ARBA" id="ARBA00022723"/>
    </source>
</evidence>
<evidence type="ECO:0000256" key="6">
    <source>
        <dbReference type="ARBA" id="ARBA00022833"/>
    </source>
</evidence>
<comment type="cofactor">
    <cofactor evidence="1">
        <name>Zn(2+)</name>
        <dbReference type="ChEBI" id="CHEBI:29105"/>
    </cofactor>
</comment>
<dbReference type="GO" id="GO:0005886">
    <property type="term" value="C:plasma membrane"/>
    <property type="evidence" value="ECO:0007669"/>
    <property type="project" value="TreeGrafter"/>
</dbReference>
<dbReference type="VEuPathDB" id="VectorBase:RSAN_043267"/>
<sequence length="787" mass="89010">MVPAVVVVLISTAGCVVVLGAVVSLYTTYAGPTYGEPGARAITNEARTKFNMSSLKDTSCQSQFCHWNKNYILGVADDTKDPCDDFYAHVCNPRHWYLTGSSNASRPYPDFSTAQLLEDTENFFRYFVELRGRPTGDNFLVRMMWVYDACKRDTGAKLNASAELVDILNASGLSVAVGLDSATAGSIARIIATGDKHLRLHPLFKVHVLGAGPLKATGDCNLVLSAPETPYRRFVTRFPGTTDSQYVDLVARALNLYSATPTDTVARQIMLLEKRLERIVLASEEEMMMPPREKYVPLEHLYLSERWDWSVYFNTLFENTGESVSNDTEVFVNDPVYFRNLGMVITAQWEPIIVNYMMFKAILELAPVLGKETEYLVRLTHEYDVPYLGERQVSCFGILEKLFKYGTGIAAKLTLGKEFATTPRLHIDDQLLSLFSVSRQLIADLVDAGRSWLSSEDKATALRKLRTMRFEFGTQCNLVEYELYTRALDADHDAHVPPPSVIQNAGIGGTLRRWNQYSLPRVVFDLYSFVAKRYWSAWRSNTLRAYDNRYVVTTFRPGYELQHTGNLLVLPHATVAFLSHLTNVIDPLVYGVVAVHVVRGLLGALTTSGSSLDADFLSRSWWSIATIDAYENISACLESQYQPRLAEGTRMRTLEMDFIDNAILYPLFRLYRHEASIRSKVNVTNLTESRAAGEQSDNDQMFFYNFAIALCDLSDEELWQQQKLFHITPAPWRVNVPLTNFPDFAKAFKCRLGSRMNPDRRCVVWKDKGVLETVMDTYVRHGIVGYN</sequence>
<keyword evidence="11" id="KW-1185">Reference proteome</keyword>
<keyword evidence="4" id="KW-0479">Metal-binding</keyword>
<evidence type="ECO:0000256" key="3">
    <source>
        <dbReference type="ARBA" id="ARBA00022670"/>
    </source>
</evidence>
<dbReference type="Proteomes" id="UP000821837">
    <property type="component" value="Unassembled WGS sequence"/>
</dbReference>
<reference evidence="10" key="2">
    <citation type="submission" date="2021-09" db="EMBL/GenBank/DDBJ databases">
        <authorList>
            <person name="Jia N."/>
            <person name="Wang J."/>
            <person name="Shi W."/>
            <person name="Du L."/>
            <person name="Sun Y."/>
            <person name="Zhan W."/>
            <person name="Jiang J."/>
            <person name="Wang Q."/>
            <person name="Zhang B."/>
            <person name="Ji P."/>
            <person name="Sakyi L.B."/>
            <person name="Cui X."/>
            <person name="Yuan T."/>
            <person name="Jiang B."/>
            <person name="Yang W."/>
            <person name="Lam T.T.-Y."/>
            <person name="Chang Q."/>
            <person name="Ding S."/>
            <person name="Wang X."/>
            <person name="Zhu J."/>
            <person name="Ruan X."/>
            <person name="Zhao L."/>
            <person name="Wei J."/>
            <person name="Que T."/>
            <person name="Du C."/>
            <person name="Cheng J."/>
            <person name="Dai P."/>
            <person name="Han X."/>
            <person name="Huang E."/>
            <person name="Gao Y."/>
            <person name="Liu J."/>
            <person name="Shao H."/>
            <person name="Ye R."/>
            <person name="Li L."/>
            <person name="Wei W."/>
            <person name="Wang X."/>
            <person name="Wang C."/>
            <person name="Huo Q."/>
            <person name="Li W."/>
            <person name="Guo W."/>
            <person name="Chen H."/>
            <person name="Chen S."/>
            <person name="Zhou L."/>
            <person name="Zhou L."/>
            <person name="Ni X."/>
            <person name="Tian J."/>
            <person name="Zhou Y."/>
            <person name="Sheng Y."/>
            <person name="Liu T."/>
            <person name="Pan Y."/>
            <person name="Xia L."/>
            <person name="Li J."/>
            <person name="Zhao F."/>
            <person name="Cao W."/>
        </authorList>
    </citation>
    <scope>NUCLEOTIDE SEQUENCE</scope>
    <source>
        <strain evidence="10">Rsan-2018</strain>
        <tissue evidence="10">Larvae</tissue>
    </source>
</reference>
<dbReference type="GO" id="GO:0046872">
    <property type="term" value="F:metal ion binding"/>
    <property type="evidence" value="ECO:0007669"/>
    <property type="project" value="UniProtKB-KW"/>
</dbReference>
<dbReference type="InterPro" id="IPR042089">
    <property type="entry name" value="Peptidase_M13_dom_2"/>
</dbReference>
<organism evidence="10 11">
    <name type="scientific">Rhipicephalus sanguineus</name>
    <name type="common">Brown dog tick</name>
    <name type="synonym">Ixodes sanguineus</name>
    <dbReference type="NCBI Taxonomy" id="34632"/>
    <lineage>
        <taxon>Eukaryota</taxon>
        <taxon>Metazoa</taxon>
        <taxon>Ecdysozoa</taxon>
        <taxon>Arthropoda</taxon>
        <taxon>Chelicerata</taxon>
        <taxon>Arachnida</taxon>
        <taxon>Acari</taxon>
        <taxon>Parasitiformes</taxon>
        <taxon>Ixodida</taxon>
        <taxon>Ixodoidea</taxon>
        <taxon>Ixodidae</taxon>
        <taxon>Rhipicephalinae</taxon>
        <taxon>Rhipicephalus</taxon>
        <taxon>Rhipicephalus</taxon>
    </lineage>
</organism>